<organism evidence="1 2">
    <name type="scientific">Candidatus Thermoflexus japonica</name>
    <dbReference type="NCBI Taxonomy" id="2035417"/>
    <lineage>
        <taxon>Bacteria</taxon>
        <taxon>Bacillati</taxon>
        <taxon>Chloroflexota</taxon>
        <taxon>Thermoflexia</taxon>
        <taxon>Thermoflexales</taxon>
        <taxon>Thermoflexaceae</taxon>
        <taxon>Thermoflexus</taxon>
    </lineage>
</organism>
<dbReference type="EMBL" id="BEHY01000018">
    <property type="protein sequence ID" value="GBD08820.1"/>
    <property type="molecule type" value="Genomic_DNA"/>
</dbReference>
<accession>A0A2H5Y5U8</accession>
<name>A0A2H5Y5U8_9CHLR</name>
<protein>
    <submittedName>
        <fullName evidence="1">Uncharacterized protein</fullName>
    </submittedName>
</protein>
<evidence type="ECO:0000313" key="1">
    <source>
        <dbReference type="EMBL" id="GBD08820.1"/>
    </source>
</evidence>
<reference evidence="2" key="1">
    <citation type="submission" date="2017-09" db="EMBL/GenBank/DDBJ databases">
        <title>Metaegenomics of thermophilic ammonia-oxidizing enrichment culture.</title>
        <authorList>
            <person name="Kato S."/>
            <person name="Suzuki K."/>
        </authorList>
    </citation>
    <scope>NUCLEOTIDE SEQUENCE [LARGE SCALE GENOMIC DNA]</scope>
</reference>
<comment type="caution">
    <text evidence="1">The sequence shown here is derived from an EMBL/GenBank/DDBJ whole genome shotgun (WGS) entry which is preliminary data.</text>
</comment>
<dbReference type="Proteomes" id="UP000236642">
    <property type="component" value="Unassembled WGS sequence"/>
</dbReference>
<gene>
    <name evidence="1" type="ORF">HRbin22_01062</name>
</gene>
<evidence type="ECO:0000313" key="2">
    <source>
        <dbReference type="Proteomes" id="UP000236642"/>
    </source>
</evidence>
<proteinExistence type="predicted"/>
<sequence length="87" mass="9740">MDFLSPDEVEGIPDAGFHILNSDVRVVPGDNFVEGNTGLNQLQNAIYRDTCAGNTRLTEMNLWIYLVRGVLRCVKGAGRWEGDPFRK</sequence>
<dbReference type="AlphaFoldDB" id="A0A2H5Y5U8"/>